<reference evidence="1" key="1">
    <citation type="submission" date="2018-06" db="EMBL/GenBank/DDBJ databases">
        <authorList>
            <person name="Zhirakovskaya E."/>
        </authorList>
    </citation>
    <scope>NUCLEOTIDE SEQUENCE</scope>
</reference>
<dbReference type="Pfam" id="PF08886">
    <property type="entry name" value="GshA"/>
    <property type="match status" value="1"/>
</dbReference>
<dbReference type="GO" id="GO:0004357">
    <property type="term" value="F:glutamate-cysteine ligase activity"/>
    <property type="evidence" value="ECO:0007669"/>
    <property type="project" value="UniProtKB-EC"/>
</dbReference>
<dbReference type="AlphaFoldDB" id="A0A3B1DQM4"/>
<dbReference type="NCBIfam" id="TIGR02049">
    <property type="entry name" value="gshA_ferroox"/>
    <property type="match status" value="1"/>
</dbReference>
<dbReference type="InterPro" id="IPR011718">
    <property type="entry name" value="GshA"/>
</dbReference>
<organism evidence="1">
    <name type="scientific">hydrothermal vent metagenome</name>
    <dbReference type="NCBI Taxonomy" id="652676"/>
    <lineage>
        <taxon>unclassified sequences</taxon>
        <taxon>metagenomes</taxon>
        <taxon>ecological metagenomes</taxon>
    </lineage>
</organism>
<keyword evidence="1" id="KW-0436">Ligase</keyword>
<dbReference type="InterPro" id="IPR042520">
    <property type="entry name" value="GshA_N"/>
</dbReference>
<sequence length="423" mass="48784">MMTTIESMSFLIDRMRSKQEAIHLWLQKYEKTEELPLYSSVDIRNAGFKTAVVDTNLFPAGFNNLCEHGLSDSVEFMRKAIMKRAPQGKDILIIAEEHTRNTWYLENIRILQKIIERAGFNVKIATFLTVQPSFCENMNYVELETALGHLVKIYCFQKILKGYDSGVEKFDLIIMNNDLISGIPDTLKNSRVPIYPSIQAGWHSRLKSHHFCHTADLIKEFTKIVELDPWLFSTLYGVVDQVNINEETDRQKLFNTAKILFQQIEEKYKQHNIEEKPYIVMKADAGTYGMGVMMIEDPAEILSLNRKNRNKLYKGKNASIIQRYLLQEGVPTIYSSEQDVSEVCIYQIENNLIGGFYRSHSGKGQRDNLNAQGMVFKKMCPHLSKYGDCGEHHDINIFDVYRILARIAAIAAHREIVHLESKQ</sequence>
<proteinExistence type="predicted"/>
<name>A0A3B1DQM4_9ZZZZ</name>
<dbReference type="EC" id="6.3.2.2" evidence="1"/>
<dbReference type="SUPFAM" id="SSF56059">
    <property type="entry name" value="Glutathione synthetase ATP-binding domain-like"/>
    <property type="match status" value="1"/>
</dbReference>
<evidence type="ECO:0000313" key="1">
    <source>
        <dbReference type="EMBL" id="VAX37330.1"/>
    </source>
</evidence>
<dbReference type="EMBL" id="UOGJ01000126">
    <property type="protein sequence ID" value="VAX37330.1"/>
    <property type="molecule type" value="Genomic_DNA"/>
</dbReference>
<accession>A0A3B1DQM4</accession>
<dbReference type="Gene3D" id="3.40.50.11280">
    <property type="entry name" value="Glutamate-cysteine ligase, N-terminal domain"/>
    <property type="match status" value="1"/>
</dbReference>
<gene>
    <name evidence="1" type="ORF">MNBD_UNCLBAC01-1394</name>
</gene>
<protein>
    <submittedName>
        <fullName evidence="1">Glutamate--cysteine ligase, divergent, of Alpha-and Beta-proteobacteria type</fullName>
        <ecNumber evidence="1">6.3.2.2</ecNumber>
    </submittedName>
</protein>